<sequence length="92" mass="10661">MYSEMILKLSQELSCSELRGVKLVKNSGGNVWLDLKHPAKNGPNKVERVWAIYDFVPFTTLSHLRLCHSTAKENNIIDTYYEYLFRLVKLVS</sequence>
<dbReference type="EMBL" id="HACG01040479">
    <property type="protein sequence ID" value="CEK87344.1"/>
    <property type="molecule type" value="Transcribed_RNA"/>
</dbReference>
<dbReference type="AlphaFoldDB" id="A0A0B7B1Y2"/>
<accession>A0A0B7B1Y2</accession>
<organism evidence="1">
    <name type="scientific">Arion vulgaris</name>
    <dbReference type="NCBI Taxonomy" id="1028688"/>
    <lineage>
        <taxon>Eukaryota</taxon>
        <taxon>Metazoa</taxon>
        <taxon>Spiralia</taxon>
        <taxon>Lophotrochozoa</taxon>
        <taxon>Mollusca</taxon>
        <taxon>Gastropoda</taxon>
        <taxon>Heterobranchia</taxon>
        <taxon>Euthyneura</taxon>
        <taxon>Panpulmonata</taxon>
        <taxon>Eupulmonata</taxon>
        <taxon>Stylommatophora</taxon>
        <taxon>Helicina</taxon>
        <taxon>Arionoidea</taxon>
        <taxon>Arionidae</taxon>
        <taxon>Arion</taxon>
    </lineage>
</organism>
<protein>
    <submittedName>
        <fullName evidence="1">Uncharacterized protein</fullName>
    </submittedName>
</protein>
<reference evidence="1" key="1">
    <citation type="submission" date="2014-12" db="EMBL/GenBank/DDBJ databases">
        <title>Insight into the proteome of Arion vulgaris.</title>
        <authorList>
            <person name="Aradska J."/>
            <person name="Bulat T."/>
            <person name="Smidak R."/>
            <person name="Sarate P."/>
            <person name="Gangsoo J."/>
            <person name="Sialana F."/>
            <person name="Bilban M."/>
            <person name="Lubec G."/>
        </authorList>
    </citation>
    <scope>NUCLEOTIDE SEQUENCE</scope>
    <source>
        <tissue evidence="1">Skin</tissue>
    </source>
</reference>
<name>A0A0B7B1Y2_9EUPU</name>
<proteinExistence type="predicted"/>
<gene>
    <name evidence="1" type="primary">ORF158657</name>
</gene>
<evidence type="ECO:0000313" key="1">
    <source>
        <dbReference type="EMBL" id="CEK87344.1"/>
    </source>
</evidence>